<dbReference type="AlphaFoldDB" id="A0A1E5HFT2"/>
<sequence length="91" mass="10391">MDEFFVTDFGFDFKTNTSKTKKRVDGQNVYKVGNKNLKEYGLKNGDQIYLDGLHKDHLEVFNSNGRFQKVLNLDGSINVEKTAKGMGRVLK</sequence>
<gene>
    <name evidence="1" type="ORF">BCR24_11425</name>
</gene>
<evidence type="ECO:0000313" key="2">
    <source>
        <dbReference type="Proteomes" id="UP000094469"/>
    </source>
</evidence>
<dbReference type="STRING" id="1131292.BCR24_11425"/>
<comment type="caution">
    <text evidence="1">The sequence shown here is derived from an EMBL/GenBank/DDBJ whole genome shotgun (WGS) entry which is preliminary data.</text>
</comment>
<name>A0A1E5HFT2_9ENTE</name>
<proteinExistence type="predicted"/>
<evidence type="ECO:0000313" key="1">
    <source>
        <dbReference type="EMBL" id="OEG23490.1"/>
    </source>
</evidence>
<dbReference type="OrthoDB" id="7182479at2"/>
<protein>
    <submittedName>
        <fullName evidence="1">Uncharacterized protein</fullName>
    </submittedName>
</protein>
<keyword evidence="2" id="KW-1185">Reference proteome</keyword>
<accession>A0A1E5HFT2</accession>
<organism evidence="1 2">
    <name type="scientific">Enterococcus ureilyticus</name>
    <dbReference type="NCBI Taxonomy" id="1131292"/>
    <lineage>
        <taxon>Bacteria</taxon>
        <taxon>Bacillati</taxon>
        <taxon>Bacillota</taxon>
        <taxon>Bacilli</taxon>
        <taxon>Lactobacillales</taxon>
        <taxon>Enterococcaceae</taxon>
        <taxon>Enterococcus</taxon>
    </lineage>
</organism>
<reference evidence="2" key="1">
    <citation type="submission" date="2016-09" db="EMBL/GenBank/DDBJ databases">
        <authorList>
            <person name="Gulvik C.A."/>
        </authorList>
    </citation>
    <scope>NUCLEOTIDE SEQUENCE [LARGE SCALE GENOMIC DNA]</scope>
    <source>
        <strain evidence="2">LMG 26676</strain>
    </source>
</reference>
<dbReference type="Proteomes" id="UP000094469">
    <property type="component" value="Unassembled WGS sequence"/>
</dbReference>
<dbReference type="EMBL" id="MIKC01000004">
    <property type="protein sequence ID" value="OEG23490.1"/>
    <property type="molecule type" value="Genomic_DNA"/>
</dbReference>